<gene>
    <name evidence="6" type="ORF">GHT06_018875</name>
</gene>
<name>A0AAD5L592_9CRUS</name>
<keyword evidence="4" id="KW-0472">Membrane</keyword>
<feature type="transmembrane region" description="Helical" evidence="4">
    <location>
        <begin position="21"/>
        <end position="48"/>
    </location>
</feature>
<dbReference type="Pfam" id="PF01392">
    <property type="entry name" value="Fz"/>
    <property type="match status" value="1"/>
</dbReference>
<comment type="caution">
    <text evidence="6">The sequence shown here is derived from an EMBL/GenBank/DDBJ whole genome shotgun (WGS) entry which is preliminary data.</text>
</comment>
<dbReference type="CDD" id="cd07066">
    <property type="entry name" value="CRD_FZ"/>
    <property type="match status" value="1"/>
</dbReference>
<keyword evidence="7" id="KW-1185">Reference proteome</keyword>
<keyword evidence="2 3" id="KW-1015">Disulfide bond</keyword>
<evidence type="ECO:0000256" key="1">
    <source>
        <dbReference type="ARBA" id="ARBA00022473"/>
    </source>
</evidence>
<dbReference type="GO" id="GO:0035567">
    <property type="term" value="P:non-canonical Wnt signaling pathway"/>
    <property type="evidence" value="ECO:0007669"/>
    <property type="project" value="TreeGrafter"/>
</dbReference>
<dbReference type="SMART" id="SM00063">
    <property type="entry name" value="FRI"/>
    <property type="match status" value="1"/>
</dbReference>
<evidence type="ECO:0000256" key="3">
    <source>
        <dbReference type="PROSITE-ProRule" id="PRU00090"/>
    </source>
</evidence>
<dbReference type="InterPro" id="IPR015526">
    <property type="entry name" value="Frizzled/SFRP"/>
</dbReference>
<proteinExistence type="predicted"/>
<evidence type="ECO:0000259" key="5">
    <source>
        <dbReference type="PROSITE" id="PS50038"/>
    </source>
</evidence>
<dbReference type="InterPro" id="IPR036790">
    <property type="entry name" value="Frizzled_dom_sf"/>
</dbReference>
<dbReference type="PANTHER" id="PTHR11309">
    <property type="entry name" value="FRIZZLED"/>
    <property type="match status" value="1"/>
</dbReference>
<dbReference type="PANTHER" id="PTHR11309:SF47">
    <property type="entry name" value="FRIZZLED"/>
    <property type="match status" value="1"/>
</dbReference>
<organism evidence="6 7">
    <name type="scientific">Daphnia sinensis</name>
    <dbReference type="NCBI Taxonomy" id="1820382"/>
    <lineage>
        <taxon>Eukaryota</taxon>
        <taxon>Metazoa</taxon>
        <taxon>Ecdysozoa</taxon>
        <taxon>Arthropoda</taxon>
        <taxon>Crustacea</taxon>
        <taxon>Branchiopoda</taxon>
        <taxon>Diplostraca</taxon>
        <taxon>Cladocera</taxon>
        <taxon>Anomopoda</taxon>
        <taxon>Daphniidae</taxon>
        <taxon>Daphnia</taxon>
        <taxon>Daphnia similis group</taxon>
    </lineage>
</organism>
<dbReference type="GO" id="GO:0060070">
    <property type="term" value="P:canonical Wnt signaling pathway"/>
    <property type="evidence" value="ECO:0007669"/>
    <property type="project" value="TreeGrafter"/>
</dbReference>
<evidence type="ECO:0000256" key="2">
    <source>
        <dbReference type="ARBA" id="ARBA00023157"/>
    </source>
</evidence>
<feature type="disulfide bond" evidence="3">
    <location>
        <begin position="192"/>
        <end position="216"/>
    </location>
</feature>
<reference evidence="6 7" key="1">
    <citation type="submission" date="2022-05" db="EMBL/GenBank/DDBJ databases">
        <title>A multi-omics perspective on studying reproductive biology in Daphnia sinensis.</title>
        <authorList>
            <person name="Jia J."/>
        </authorList>
    </citation>
    <scope>NUCLEOTIDE SEQUENCE [LARGE SCALE GENOMIC DNA]</scope>
    <source>
        <strain evidence="6 7">WSL</strain>
    </source>
</reference>
<dbReference type="InterPro" id="IPR020067">
    <property type="entry name" value="Frizzled_dom"/>
</dbReference>
<sequence length="244" mass="26848">MTGDNLSATSAKKSGFWNRRTFLACFFTMVVVAAAGFVAFYCGLIFGLTSGNDLVNVTSDEDGVSITPSPAEINPSTPSTLNFMQPNYSTHSNENVPYVTDKIPTLASSILSAPQCVPRNETFCSNHLSYTHTFYPNHAGDKSERDFLASWGFLQTVINSLCHPRIEEFICLAAQPECRPDGQRIGPCRKLCHEIANDCLPHIWLVMEKEKIVFNCDGQYVDSTDPNLCHSSAAITSSYVSVEI</sequence>
<evidence type="ECO:0000313" key="7">
    <source>
        <dbReference type="Proteomes" id="UP000820818"/>
    </source>
</evidence>
<evidence type="ECO:0000256" key="4">
    <source>
        <dbReference type="SAM" id="Phobius"/>
    </source>
</evidence>
<dbReference type="PROSITE" id="PS50038">
    <property type="entry name" value="FZ"/>
    <property type="match status" value="1"/>
</dbReference>
<dbReference type="EMBL" id="WJBH02000007">
    <property type="protein sequence ID" value="KAI9556301.1"/>
    <property type="molecule type" value="Genomic_DNA"/>
</dbReference>
<keyword evidence="4" id="KW-0812">Transmembrane</keyword>
<dbReference type="Gene3D" id="1.10.2000.10">
    <property type="entry name" value="Frizzled cysteine-rich domain"/>
    <property type="match status" value="1"/>
</dbReference>
<dbReference type="GO" id="GO:0017147">
    <property type="term" value="F:Wnt-protein binding"/>
    <property type="evidence" value="ECO:0007669"/>
    <property type="project" value="TreeGrafter"/>
</dbReference>
<dbReference type="AlphaFoldDB" id="A0AAD5L592"/>
<keyword evidence="1" id="KW-0217">Developmental protein</keyword>
<evidence type="ECO:0000313" key="6">
    <source>
        <dbReference type="EMBL" id="KAI9556301.1"/>
    </source>
</evidence>
<dbReference type="Proteomes" id="UP000820818">
    <property type="component" value="Linkage Group LG7"/>
</dbReference>
<comment type="caution">
    <text evidence="3">Lacks conserved residue(s) required for the propagation of feature annotation.</text>
</comment>
<feature type="disulfide bond" evidence="3">
    <location>
        <begin position="188"/>
        <end position="229"/>
    </location>
</feature>
<accession>A0AAD5L592</accession>
<dbReference type="SUPFAM" id="SSF63501">
    <property type="entry name" value="Frizzled cysteine-rich domain"/>
    <property type="match status" value="1"/>
</dbReference>
<keyword evidence="4" id="KW-1133">Transmembrane helix</keyword>
<dbReference type="GO" id="GO:0005886">
    <property type="term" value="C:plasma membrane"/>
    <property type="evidence" value="ECO:0007669"/>
    <property type="project" value="TreeGrafter"/>
</dbReference>
<dbReference type="GO" id="GO:0042813">
    <property type="term" value="F:Wnt receptor activity"/>
    <property type="evidence" value="ECO:0007669"/>
    <property type="project" value="TreeGrafter"/>
</dbReference>
<protein>
    <recommendedName>
        <fullName evidence="5">FZ domain-containing protein</fullName>
    </recommendedName>
</protein>
<feature type="domain" description="FZ" evidence="5">
    <location>
        <begin position="111"/>
        <end position="232"/>
    </location>
</feature>